<protein>
    <submittedName>
        <fullName evidence="2">THO complex subunit 1 transcription elongation factor-domain-containing protein</fullName>
    </submittedName>
</protein>
<name>A0A5C3QNC4_9AGAR</name>
<keyword evidence="3" id="KW-1185">Reference proteome</keyword>
<proteinExistence type="predicted"/>
<evidence type="ECO:0000256" key="1">
    <source>
        <dbReference type="SAM" id="MobiDB-lite"/>
    </source>
</evidence>
<organism evidence="2 3">
    <name type="scientific">Pterulicium gracile</name>
    <dbReference type="NCBI Taxonomy" id="1884261"/>
    <lineage>
        <taxon>Eukaryota</taxon>
        <taxon>Fungi</taxon>
        <taxon>Dikarya</taxon>
        <taxon>Basidiomycota</taxon>
        <taxon>Agaricomycotina</taxon>
        <taxon>Agaricomycetes</taxon>
        <taxon>Agaricomycetidae</taxon>
        <taxon>Agaricales</taxon>
        <taxon>Pleurotineae</taxon>
        <taxon>Pterulaceae</taxon>
        <taxon>Pterulicium</taxon>
    </lineage>
</organism>
<accession>A0A5C3QNC4</accession>
<keyword evidence="2" id="KW-0648">Protein biosynthesis</keyword>
<dbReference type="GO" id="GO:0006406">
    <property type="term" value="P:mRNA export from nucleus"/>
    <property type="evidence" value="ECO:0007669"/>
    <property type="project" value="TreeGrafter"/>
</dbReference>
<dbReference type="PANTHER" id="PTHR13265:SF0">
    <property type="entry name" value="HPR1"/>
    <property type="match status" value="1"/>
</dbReference>
<dbReference type="STRING" id="1884261.A0A5C3QNC4"/>
<feature type="compositionally biased region" description="Low complexity" evidence="1">
    <location>
        <begin position="622"/>
        <end position="632"/>
    </location>
</feature>
<feature type="compositionally biased region" description="Pro residues" evidence="1">
    <location>
        <begin position="585"/>
        <end position="607"/>
    </location>
</feature>
<reference evidence="2 3" key="1">
    <citation type="journal article" date="2019" name="Nat. Ecol. Evol.">
        <title>Megaphylogeny resolves global patterns of mushroom evolution.</title>
        <authorList>
            <person name="Varga T."/>
            <person name="Krizsan K."/>
            <person name="Foldi C."/>
            <person name="Dima B."/>
            <person name="Sanchez-Garcia M."/>
            <person name="Sanchez-Ramirez S."/>
            <person name="Szollosi G.J."/>
            <person name="Szarkandi J.G."/>
            <person name="Papp V."/>
            <person name="Albert L."/>
            <person name="Andreopoulos W."/>
            <person name="Angelini C."/>
            <person name="Antonin V."/>
            <person name="Barry K.W."/>
            <person name="Bougher N.L."/>
            <person name="Buchanan P."/>
            <person name="Buyck B."/>
            <person name="Bense V."/>
            <person name="Catcheside P."/>
            <person name="Chovatia M."/>
            <person name="Cooper J."/>
            <person name="Damon W."/>
            <person name="Desjardin D."/>
            <person name="Finy P."/>
            <person name="Geml J."/>
            <person name="Haridas S."/>
            <person name="Hughes K."/>
            <person name="Justo A."/>
            <person name="Karasinski D."/>
            <person name="Kautmanova I."/>
            <person name="Kiss B."/>
            <person name="Kocsube S."/>
            <person name="Kotiranta H."/>
            <person name="LaButti K.M."/>
            <person name="Lechner B.E."/>
            <person name="Liimatainen K."/>
            <person name="Lipzen A."/>
            <person name="Lukacs Z."/>
            <person name="Mihaltcheva S."/>
            <person name="Morgado L.N."/>
            <person name="Niskanen T."/>
            <person name="Noordeloos M.E."/>
            <person name="Ohm R.A."/>
            <person name="Ortiz-Santana B."/>
            <person name="Ovrebo C."/>
            <person name="Racz N."/>
            <person name="Riley R."/>
            <person name="Savchenko A."/>
            <person name="Shiryaev A."/>
            <person name="Soop K."/>
            <person name="Spirin V."/>
            <person name="Szebenyi C."/>
            <person name="Tomsovsky M."/>
            <person name="Tulloss R.E."/>
            <person name="Uehling J."/>
            <person name="Grigoriev I.V."/>
            <person name="Vagvolgyi C."/>
            <person name="Papp T."/>
            <person name="Martin F.M."/>
            <person name="Miettinen O."/>
            <person name="Hibbett D.S."/>
            <person name="Nagy L.G."/>
        </authorList>
    </citation>
    <scope>NUCLEOTIDE SEQUENCE [LARGE SCALE GENOMIC DNA]</scope>
    <source>
        <strain evidence="2 3">CBS 309.79</strain>
    </source>
</reference>
<feature type="region of interest" description="Disordered" evidence="1">
    <location>
        <begin position="681"/>
        <end position="708"/>
    </location>
</feature>
<evidence type="ECO:0000313" key="3">
    <source>
        <dbReference type="Proteomes" id="UP000305067"/>
    </source>
</evidence>
<keyword evidence="2" id="KW-0251">Elongation factor</keyword>
<dbReference type="EMBL" id="ML178820">
    <property type="protein sequence ID" value="TFL03426.1"/>
    <property type="molecule type" value="Genomic_DNA"/>
</dbReference>
<dbReference type="Pfam" id="PF11957">
    <property type="entry name" value="efThoc1"/>
    <property type="match status" value="1"/>
</dbReference>
<dbReference type="OrthoDB" id="9402762at2759"/>
<dbReference type="GO" id="GO:0003746">
    <property type="term" value="F:translation elongation factor activity"/>
    <property type="evidence" value="ECO:0007669"/>
    <property type="project" value="UniProtKB-KW"/>
</dbReference>
<evidence type="ECO:0000313" key="2">
    <source>
        <dbReference type="EMBL" id="TFL03426.1"/>
    </source>
</evidence>
<feature type="region of interest" description="Disordered" evidence="1">
    <location>
        <begin position="518"/>
        <end position="635"/>
    </location>
</feature>
<sequence length="767" mass="84204">MAFRLTNAFNGLISSLPAHPIDQTVLRELVSKTLDDTKYIASLDSRKSQWEFMLKEMILDLAATEGEALKGDSEVYYTALHDRLDVCLVFEELEACARDLPFSVLEDLLETQTIPSCSRIFYWLELRSKRLTKHMVSQKGKSLVLLRTLNELLKRLSKMGSTTLFCGRILTFLSDVFPLGERSAVNLRGEYGPRWEGPGTDSAGGEQPKAAEEQKDAMQVDQPTTKEKGMCPLRAAFYEVFWSLQHPFSHPPMIAGPGTFAEFQASVNKVLPVIKEATSKERAMMGSRASAGGPSSGKRKREPEIPSSEGNSNEYFFAKFLTSPDLLELEIADTHFRRQFVFQLLILVHHLLNFTKAAKETWVTPRNRSLQLDFVLEPPEAQWVQEIISKAMDELRATTPSGRAFADTVNTILERDKNWVKWKNDMCPPFDKPAWYAEVNGEKVGLEEATREVRRKMMEPVEPWPHHCGSGALSNVWMQYRDLGDLESPSGPGDVKDFVKQIKGLDMRINNRRKLLERQRAAAPPKPLPAESSPAPTSKPELPVTPSPAPPQPLPTSPPQNLQRPPSASILGSPLHPSLPAKPGTVPPPQASSPAPPPKPAPAPPSAPATVPVSSPAPAPTVQPATQPTDPQIVAWEDAKQVHSWLALRVARERHLAHFGKIGTGDILLLEEEIEKEAKAVQERRKAAQANRDAETPGLSTASQDESKPDVMVALEGANVEVGLVGMEDSTPAAISLQSSMGSLGDVKQEGASTPTVGGDSQMAVDG</sequence>
<dbReference type="Proteomes" id="UP000305067">
    <property type="component" value="Unassembled WGS sequence"/>
</dbReference>
<dbReference type="PRINTS" id="PR01217">
    <property type="entry name" value="PRICHEXTENSN"/>
</dbReference>
<dbReference type="AlphaFoldDB" id="A0A5C3QNC4"/>
<feature type="region of interest" description="Disordered" evidence="1">
    <location>
        <begin position="742"/>
        <end position="767"/>
    </location>
</feature>
<feature type="compositionally biased region" description="Pro residues" evidence="1">
    <location>
        <begin position="543"/>
        <end position="558"/>
    </location>
</feature>
<feature type="region of interest" description="Disordered" evidence="1">
    <location>
        <begin position="281"/>
        <end position="310"/>
    </location>
</feature>
<feature type="region of interest" description="Disordered" evidence="1">
    <location>
        <begin position="190"/>
        <end position="223"/>
    </location>
</feature>
<feature type="compositionally biased region" description="Basic and acidic residues" evidence="1">
    <location>
        <begin position="209"/>
        <end position="223"/>
    </location>
</feature>
<dbReference type="GO" id="GO:0000445">
    <property type="term" value="C:THO complex part of transcription export complex"/>
    <property type="evidence" value="ECO:0007669"/>
    <property type="project" value="TreeGrafter"/>
</dbReference>
<feature type="compositionally biased region" description="Low complexity" evidence="1">
    <location>
        <begin position="284"/>
        <end position="293"/>
    </location>
</feature>
<dbReference type="InterPro" id="IPR021861">
    <property type="entry name" value="THO_THOC1"/>
</dbReference>
<dbReference type="PANTHER" id="PTHR13265">
    <property type="entry name" value="THO COMPLEX SUBUNIT 1"/>
    <property type="match status" value="1"/>
</dbReference>
<gene>
    <name evidence="2" type="ORF">BDV98DRAFT_641833</name>
</gene>